<dbReference type="RefSeq" id="WP_080394018.1">
    <property type="nucleotide sequence ID" value="NZ_JAEVFO010000021.1"/>
</dbReference>
<protein>
    <recommendedName>
        <fullName evidence="1">Replication-associated protein G2P C-terminal domain-containing protein</fullName>
    </recommendedName>
</protein>
<dbReference type="Proteomes" id="UP000644195">
    <property type="component" value="Unassembled WGS sequence"/>
</dbReference>
<accession>A0ABS1X9S1</accession>
<proteinExistence type="predicted"/>
<evidence type="ECO:0000313" key="2">
    <source>
        <dbReference type="EMBL" id="MBM0138233.1"/>
    </source>
</evidence>
<keyword evidence="3" id="KW-1185">Reference proteome</keyword>
<name>A0ABS1X9S1_PSEC1</name>
<reference evidence="2 3" key="1">
    <citation type="submission" date="2020-12" db="EMBL/GenBank/DDBJ databases">
        <title>Genome of Pca MAFF 106156.</title>
        <authorList>
            <person name="Fujikawa T."/>
            <person name="Inoue Y."/>
        </authorList>
    </citation>
    <scope>NUCLEOTIDE SEQUENCE [LARGE SCALE GENOMIC DNA]</scope>
    <source>
        <strain evidence="2 3">MAFF 106156</strain>
    </source>
</reference>
<dbReference type="Pfam" id="PF05155">
    <property type="entry name" value="G2P_X_C"/>
    <property type="match status" value="1"/>
</dbReference>
<evidence type="ECO:0000313" key="3">
    <source>
        <dbReference type="Proteomes" id="UP000644195"/>
    </source>
</evidence>
<gene>
    <name evidence="2" type="ORF">JHZ66_05295</name>
</gene>
<evidence type="ECO:0000259" key="1">
    <source>
        <dbReference type="Pfam" id="PF05155"/>
    </source>
</evidence>
<feature type="domain" description="Replication-associated protein G2P C-terminal" evidence="1">
    <location>
        <begin position="10"/>
        <end position="66"/>
    </location>
</feature>
<sequence length="68" mass="7915">MSFREVTRRLVEQGILSSTKAAYSTSVYYQLWVEGEQFDLNSRSVQTHRARLRRLGFDIARPYGLSSE</sequence>
<comment type="caution">
    <text evidence="2">The sequence shown here is derived from an EMBL/GenBank/DDBJ whole genome shotgun (WGS) entry which is preliminary data.</text>
</comment>
<dbReference type="InterPro" id="IPR022688">
    <property type="entry name" value="G2P_C"/>
</dbReference>
<dbReference type="EMBL" id="JAEVFO010000021">
    <property type="protein sequence ID" value="MBM0138233.1"/>
    <property type="molecule type" value="Genomic_DNA"/>
</dbReference>
<organism evidence="2 3">
    <name type="scientific">Pseudomonas cannabina pv. alisalensis</name>
    <dbReference type="NCBI Taxonomy" id="757414"/>
    <lineage>
        <taxon>Bacteria</taxon>
        <taxon>Pseudomonadati</taxon>
        <taxon>Pseudomonadota</taxon>
        <taxon>Gammaproteobacteria</taxon>
        <taxon>Pseudomonadales</taxon>
        <taxon>Pseudomonadaceae</taxon>
        <taxon>Pseudomonas</taxon>
    </lineage>
</organism>